<sequence>MASEDEITVFHDAIETLCHGEELRNSLGNLRGPETTWGVGSHRTGVPASSEHEIMTRGIYSPNRDSSTPAYRSTSFLAATSRAQTPNWWASSLRRKLWAAPQRNSRALHWGASMPYKPTTFVMYRVCLSMRWRFYLKVRPGVAVGQIAASKNEWNLRRTWPWLVTGRTRCAPVSTSVVNEGFTLSNKLFPPSVASSEQMGTTWCWIAICARCCFFRQWISRYIVHDEDGSDWMMSETRRCDQPQLIFLVHRVEGMLFSR</sequence>
<dbReference type="AlphaFoldDB" id="A0AAN7AZA6"/>
<gene>
    <name evidence="1" type="ORF">QBC40DRAFT_292325</name>
</gene>
<organism evidence="1 2">
    <name type="scientific">Triangularia verruculosa</name>
    <dbReference type="NCBI Taxonomy" id="2587418"/>
    <lineage>
        <taxon>Eukaryota</taxon>
        <taxon>Fungi</taxon>
        <taxon>Dikarya</taxon>
        <taxon>Ascomycota</taxon>
        <taxon>Pezizomycotina</taxon>
        <taxon>Sordariomycetes</taxon>
        <taxon>Sordariomycetidae</taxon>
        <taxon>Sordariales</taxon>
        <taxon>Podosporaceae</taxon>
        <taxon>Triangularia</taxon>
    </lineage>
</organism>
<proteinExistence type="predicted"/>
<evidence type="ECO:0000313" key="1">
    <source>
        <dbReference type="EMBL" id="KAK4205133.1"/>
    </source>
</evidence>
<comment type="caution">
    <text evidence="1">The sequence shown here is derived from an EMBL/GenBank/DDBJ whole genome shotgun (WGS) entry which is preliminary data.</text>
</comment>
<protein>
    <submittedName>
        <fullName evidence="1">Uncharacterized protein</fullName>
    </submittedName>
</protein>
<reference evidence="1" key="1">
    <citation type="journal article" date="2023" name="Mol. Phylogenet. Evol.">
        <title>Genome-scale phylogeny and comparative genomics of the fungal order Sordariales.</title>
        <authorList>
            <person name="Hensen N."/>
            <person name="Bonometti L."/>
            <person name="Westerberg I."/>
            <person name="Brannstrom I.O."/>
            <person name="Guillou S."/>
            <person name="Cros-Aarteil S."/>
            <person name="Calhoun S."/>
            <person name="Haridas S."/>
            <person name="Kuo A."/>
            <person name="Mondo S."/>
            <person name="Pangilinan J."/>
            <person name="Riley R."/>
            <person name="LaButti K."/>
            <person name="Andreopoulos B."/>
            <person name="Lipzen A."/>
            <person name="Chen C."/>
            <person name="Yan M."/>
            <person name="Daum C."/>
            <person name="Ng V."/>
            <person name="Clum A."/>
            <person name="Steindorff A."/>
            <person name="Ohm R.A."/>
            <person name="Martin F."/>
            <person name="Silar P."/>
            <person name="Natvig D.O."/>
            <person name="Lalanne C."/>
            <person name="Gautier V."/>
            <person name="Ament-Velasquez S.L."/>
            <person name="Kruys A."/>
            <person name="Hutchinson M.I."/>
            <person name="Powell A.J."/>
            <person name="Barry K."/>
            <person name="Miller A.N."/>
            <person name="Grigoriev I.V."/>
            <person name="Debuchy R."/>
            <person name="Gladieux P."/>
            <person name="Hiltunen Thoren M."/>
            <person name="Johannesson H."/>
        </authorList>
    </citation>
    <scope>NUCLEOTIDE SEQUENCE</scope>
    <source>
        <strain evidence="1">CBS 315.58</strain>
    </source>
</reference>
<keyword evidence="2" id="KW-1185">Reference proteome</keyword>
<accession>A0AAN7AZA6</accession>
<name>A0AAN7AZA6_9PEZI</name>
<dbReference type="Proteomes" id="UP001303160">
    <property type="component" value="Unassembled WGS sequence"/>
</dbReference>
<dbReference type="EMBL" id="MU863878">
    <property type="protein sequence ID" value="KAK4205133.1"/>
    <property type="molecule type" value="Genomic_DNA"/>
</dbReference>
<evidence type="ECO:0000313" key="2">
    <source>
        <dbReference type="Proteomes" id="UP001303160"/>
    </source>
</evidence>
<reference evidence="1" key="2">
    <citation type="submission" date="2023-05" db="EMBL/GenBank/DDBJ databases">
        <authorList>
            <consortium name="Lawrence Berkeley National Laboratory"/>
            <person name="Steindorff A."/>
            <person name="Hensen N."/>
            <person name="Bonometti L."/>
            <person name="Westerberg I."/>
            <person name="Brannstrom I.O."/>
            <person name="Guillou S."/>
            <person name="Cros-Aarteil S."/>
            <person name="Calhoun S."/>
            <person name="Haridas S."/>
            <person name="Kuo A."/>
            <person name="Mondo S."/>
            <person name="Pangilinan J."/>
            <person name="Riley R."/>
            <person name="Labutti K."/>
            <person name="Andreopoulos B."/>
            <person name="Lipzen A."/>
            <person name="Chen C."/>
            <person name="Yanf M."/>
            <person name="Daum C."/>
            <person name="Ng V."/>
            <person name="Clum A."/>
            <person name="Ohm R."/>
            <person name="Martin F."/>
            <person name="Silar P."/>
            <person name="Natvig D."/>
            <person name="Lalanne C."/>
            <person name="Gautier V."/>
            <person name="Ament-Velasquez S.L."/>
            <person name="Kruys A."/>
            <person name="Hutchinson M.I."/>
            <person name="Powell A.J."/>
            <person name="Barry K."/>
            <person name="Miller A.N."/>
            <person name="Grigoriev I.V."/>
            <person name="Debuchy R."/>
            <person name="Gladieux P."/>
            <person name="Thoren M.H."/>
            <person name="Johannesson H."/>
        </authorList>
    </citation>
    <scope>NUCLEOTIDE SEQUENCE</scope>
    <source>
        <strain evidence="1">CBS 315.58</strain>
    </source>
</reference>